<feature type="non-terminal residue" evidence="1">
    <location>
        <position position="140"/>
    </location>
</feature>
<dbReference type="GO" id="GO:0006508">
    <property type="term" value="P:proteolysis"/>
    <property type="evidence" value="ECO:0007669"/>
    <property type="project" value="InterPro"/>
</dbReference>
<sequence>DKHCVTGCVATAAAQIMDYYQYPKKAPAMPAYTAPSAHLQVSELVESTFEWNDILPSYRIPTTQQQQDAVAKLMRYVGQAVYMDYTADDSGADSYNVILFLTRMFGYAKDMHRVFRDHYTSEEWCNLIYNELKAKRPVYY</sequence>
<evidence type="ECO:0000313" key="2">
    <source>
        <dbReference type="Proteomes" id="UP000018872"/>
    </source>
</evidence>
<comment type="caution">
    <text evidence="1">The sequence shown here is derived from an EMBL/GenBank/DDBJ whole genome shotgun (WGS) entry which is preliminary data.</text>
</comment>
<reference evidence="1 2" key="1">
    <citation type="submission" date="2013-11" db="EMBL/GenBank/DDBJ databases">
        <title>Single cell genomics of uncultured Tannerella BU063 (oral taxon 286).</title>
        <authorList>
            <person name="Beall C.J."/>
            <person name="Campbell A.G."/>
            <person name="Griffen A.L."/>
            <person name="Podar M."/>
            <person name="Leys E.J."/>
        </authorList>
    </citation>
    <scope>NUCLEOTIDE SEQUENCE [LARGE SCALE GENOMIC DNA]</scope>
    <source>
        <strain evidence="1">Cell 5</strain>
    </source>
</reference>
<protein>
    <submittedName>
        <fullName evidence="1">Uncharacterized protein</fullName>
    </submittedName>
</protein>
<dbReference type="GO" id="GO:0008234">
    <property type="term" value="F:cysteine-type peptidase activity"/>
    <property type="evidence" value="ECO:0007669"/>
    <property type="project" value="InterPro"/>
</dbReference>
<feature type="non-terminal residue" evidence="1">
    <location>
        <position position="1"/>
    </location>
</feature>
<accession>W2CHT1</accession>
<dbReference type="PRINTS" id="PR00797">
    <property type="entry name" value="STREPTOPAIN"/>
</dbReference>
<dbReference type="Gene3D" id="3.90.70.50">
    <property type="entry name" value="Peptidase C10, streptopain"/>
    <property type="match status" value="1"/>
</dbReference>
<name>W2CHT1_9BACT</name>
<evidence type="ECO:0000313" key="1">
    <source>
        <dbReference type="EMBL" id="ETK06027.1"/>
    </source>
</evidence>
<dbReference type="InterPro" id="IPR044934">
    <property type="entry name" value="Streptopain_sf"/>
</dbReference>
<dbReference type="InterPro" id="IPR000200">
    <property type="entry name" value="Peptidase_C10"/>
</dbReference>
<organism evidence="1 2">
    <name type="scientific">Tannerella sp. oral taxon BU063 isolate Cell 5</name>
    <dbReference type="NCBI Taxonomy" id="1410950"/>
    <lineage>
        <taxon>Bacteria</taxon>
        <taxon>Pseudomonadati</taxon>
        <taxon>Bacteroidota</taxon>
        <taxon>Bacteroidia</taxon>
        <taxon>Bacteroidales</taxon>
        <taxon>Tannerellaceae</taxon>
        <taxon>Tannerella</taxon>
    </lineage>
</organism>
<proteinExistence type="predicted"/>
<dbReference type="Proteomes" id="UP000018872">
    <property type="component" value="Unassembled WGS sequence"/>
</dbReference>
<dbReference type="SUPFAM" id="SSF54001">
    <property type="entry name" value="Cysteine proteinases"/>
    <property type="match status" value="1"/>
</dbReference>
<gene>
    <name evidence="1" type="ORF">T229_00830</name>
</gene>
<dbReference type="Pfam" id="PF01640">
    <property type="entry name" value="Peptidase_C10"/>
    <property type="match status" value="1"/>
</dbReference>
<dbReference type="EMBL" id="AYYC01000193">
    <property type="protein sequence ID" value="ETK06027.1"/>
    <property type="molecule type" value="Genomic_DNA"/>
</dbReference>
<dbReference type="AlphaFoldDB" id="W2CHT1"/>
<dbReference type="InterPro" id="IPR038765">
    <property type="entry name" value="Papain-like_cys_pep_sf"/>
</dbReference>